<dbReference type="RefSeq" id="WP_387904714.1">
    <property type="nucleotide sequence ID" value="NZ_JBIBEG010000006.1"/>
</dbReference>
<comment type="caution">
    <text evidence="2">The sequence shown here is derived from an EMBL/GenBank/DDBJ whole genome shotgun (WGS) entry which is preliminary data.</text>
</comment>
<keyword evidence="1" id="KW-0472">Membrane</keyword>
<feature type="transmembrane region" description="Helical" evidence="1">
    <location>
        <begin position="64"/>
        <end position="84"/>
    </location>
</feature>
<dbReference type="EMBL" id="JBIBEG010000006">
    <property type="protein sequence ID" value="MFF5898500.1"/>
    <property type="molecule type" value="Genomic_DNA"/>
</dbReference>
<evidence type="ECO:0000313" key="2">
    <source>
        <dbReference type="EMBL" id="MFF5898500.1"/>
    </source>
</evidence>
<organism evidence="2 3">
    <name type="scientific">Streptomyces argenteolus</name>
    <dbReference type="NCBI Taxonomy" id="67274"/>
    <lineage>
        <taxon>Bacteria</taxon>
        <taxon>Bacillati</taxon>
        <taxon>Actinomycetota</taxon>
        <taxon>Actinomycetes</taxon>
        <taxon>Kitasatosporales</taxon>
        <taxon>Streptomycetaceae</taxon>
        <taxon>Streptomyces</taxon>
    </lineage>
</organism>
<proteinExistence type="predicted"/>
<dbReference type="Proteomes" id="UP001602322">
    <property type="component" value="Unassembled WGS sequence"/>
</dbReference>
<evidence type="ECO:0000256" key="1">
    <source>
        <dbReference type="SAM" id="Phobius"/>
    </source>
</evidence>
<feature type="transmembrane region" description="Helical" evidence="1">
    <location>
        <begin position="40"/>
        <end position="58"/>
    </location>
</feature>
<protein>
    <recommendedName>
        <fullName evidence="4">YcxB-like protein</fullName>
    </recommendedName>
</protein>
<accession>A0ABW6XAR8</accession>
<keyword evidence="3" id="KW-1185">Reference proteome</keyword>
<gene>
    <name evidence="2" type="ORF">ACFY8O_21615</name>
</gene>
<name>A0ABW6XAR8_9ACTN</name>
<evidence type="ECO:0000313" key="3">
    <source>
        <dbReference type="Proteomes" id="UP001602322"/>
    </source>
</evidence>
<keyword evidence="1" id="KW-0812">Transmembrane</keyword>
<sequence length="180" mass="19316">MTEGLSSATEDTVVELRYELGRPDWSDALRARGRARGIKGRLRGLASPVLLVGAVWLLSGNALLAGFALLGCASGLVLRAVVLAHRLTKTGAPLGPWNVTVADSGDGVRFGCTDMETRRGWRSLGGYVETVAGFVLLSPAPHLLVVHYLPKRALGRDTTDRLRGILGRRLPQHGGRPPRH</sequence>
<evidence type="ECO:0008006" key="4">
    <source>
        <dbReference type="Google" id="ProtNLM"/>
    </source>
</evidence>
<reference evidence="2 3" key="1">
    <citation type="submission" date="2024-10" db="EMBL/GenBank/DDBJ databases">
        <title>The Natural Products Discovery Center: Release of the First 8490 Sequenced Strains for Exploring Actinobacteria Biosynthetic Diversity.</title>
        <authorList>
            <person name="Kalkreuter E."/>
            <person name="Kautsar S.A."/>
            <person name="Yang D."/>
            <person name="Bader C.D."/>
            <person name="Teijaro C.N."/>
            <person name="Fluegel L."/>
            <person name="Davis C.M."/>
            <person name="Simpson J.R."/>
            <person name="Lauterbach L."/>
            <person name="Steele A.D."/>
            <person name="Gui C."/>
            <person name="Meng S."/>
            <person name="Li G."/>
            <person name="Viehrig K."/>
            <person name="Ye F."/>
            <person name="Su P."/>
            <person name="Kiefer A.F."/>
            <person name="Nichols A."/>
            <person name="Cepeda A.J."/>
            <person name="Yan W."/>
            <person name="Fan B."/>
            <person name="Jiang Y."/>
            <person name="Adhikari A."/>
            <person name="Zheng C.-J."/>
            <person name="Schuster L."/>
            <person name="Cowan T.M."/>
            <person name="Smanski M.J."/>
            <person name="Chevrette M.G."/>
            <person name="De Carvalho L.P.S."/>
            <person name="Shen B."/>
        </authorList>
    </citation>
    <scope>NUCLEOTIDE SEQUENCE [LARGE SCALE GENOMIC DNA]</scope>
    <source>
        <strain evidence="2 3">NPDC012540</strain>
    </source>
</reference>
<keyword evidence="1" id="KW-1133">Transmembrane helix</keyword>